<evidence type="ECO:0000313" key="7">
    <source>
        <dbReference type="EMBL" id="KAK0753339.1"/>
    </source>
</evidence>
<feature type="region of interest" description="Disordered" evidence="5">
    <location>
        <begin position="253"/>
        <end position="275"/>
    </location>
</feature>
<organism evidence="7 8">
    <name type="scientific">Schizothecium vesticola</name>
    <dbReference type="NCBI Taxonomy" id="314040"/>
    <lineage>
        <taxon>Eukaryota</taxon>
        <taxon>Fungi</taxon>
        <taxon>Dikarya</taxon>
        <taxon>Ascomycota</taxon>
        <taxon>Pezizomycotina</taxon>
        <taxon>Sordariomycetes</taxon>
        <taxon>Sordariomycetidae</taxon>
        <taxon>Sordariales</taxon>
        <taxon>Schizotheciaceae</taxon>
        <taxon>Schizothecium</taxon>
    </lineage>
</organism>
<dbReference type="GO" id="GO:0006364">
    <property type="term" value="P:rRNA processing"/>
    <property type="evidence" value="ECO:0007669"/>
    <property type="project" value="TreeGrafter"/>
</dbReference>
<dbReference type="Pfam" id="PF08167">
    <property type="entry name" value="RIX1"/>
    <property type="match status" value="2"/>
</dbReference>
<dbReference type="Proteomes" id="UP001172155">
    <property type="component" value="Unassembled WGS sequence"/>
</dbReference>
<dbReference type="PANTHER" id="PTHR34105:SF1">
    <property type="entry name" value="PROLINE-, GLUTAMIC ACID- AND LEUCINE-RICH PROTEIN 1"/>
    <property type="match status" value="1"/>
</dbReference>
<dbReference type="InterPro" id="IPR016024">
    <property type="entry name" value="ARM-type_fold"/>
</dbReference>
<sequence length="641" mass="69207">MSVPPELRVVCRRLTSAPVDDLPRICPTLVSHVLRCGGALSATPDAKTKDKTSETTLLLHKLRTHITTLLTGRKPSGRFAAICLIKAIIDVVASKELSIITLTKIFILLQGYQTLVREMASPTLPGYITACLQLIKAYASGQPSKAPVSLVDTVAYSLSKILPLYPTTMRPFSAQITTALRTYVAPTSSDLFIVPESLRENARRVLVLLHYTAPKNGNSDEWIKGIRAAIKNSHDTADQIFRAVRESWESTTGYRGQAVSSDGEPSGGGDAADELPAWTSIDAGSERLIGLLDFLASHLKTTTKAPVNLPLGDLLDLTSRISLVTLPSSDDSVDLNPAIGRDEKAELWTVLPDIHTAALRLHLALITRLESNALPLSTDIVDQATRILKSSHHLPTVRSPAYTLLASLLRLSGPSLPKLTVDTLLPLLHACCHDTLPPQPTTTTAAAKPKDPSSSNADAFLTTPPPTNPVSAQAPAAHESAAARLLPLLFSHLPQRHLTPDARALLDRTAVLAASKPALVASVLHPYKDARGRYYPSLLPFLVRRFPRDQEVEVLRTNLVRARGAAVYDASRAWGEDEGEGGDTAMVDEEDEEVGKEEVNTTAAAAGWGEGMMDVDEEKPAHRRRGEECHGGCCPCCYCRG</sequence>
<dbReference type="PANTHER" id="PTHR34105">
    <property type="entry name" value="PROLINE-, GLUTAMIC ACID- AND LEUCINE-RICH PROTEIN 1"/>
    <property type="match status" value="1"/>
</dbReference>
<feature type="domain" description="Pre-rRNA-processing protein RIX1 N-terminal" evidence="6">
    <location>
        <begin position="93"/>
        <end position="190"/>
    </location>
</feature>
<dbReference type="SUPFAM" id="SSF48371">
    <property type="entry name" value="ARM repeat"/>
    <property type="match status" value="1"/>
</dbReference>
<evidence type="ECO:0000256" key="4">
    <source>
        <dbReference type="ARBA" id="ARBA00023242"/>
    </source>
</evidence>
<keyword evidence="4" id="KW-0539">Nucleus</keyword>
<protein>
    <recommendedName>
        <fullName evidence="3">Pre-rRNA-processing protein RIX1</fullName>
    </recommendedName>
</protein>
<gene>
    <name evidence="7" type="ORF">B0T18DRAFT_385416</name>
</gene>
<feature type="domain" description="Pre-rRNA-processing protein RIX1 N-terminal" evidence="6">
    <location>
        <begin position="7"/>
        <end position="91"/>
    </location>
</feature>
<dbReference type="InterPro" id="IPR012583">
    <property type="entry name" value="RIX1_N"/>
</dbReference>
<accession>A0AA40F8T0</accession>
<dbReference type="AlphaFoldDB" id="A0AA40F8T0"/>
<name>A0AA40F8T0_9PEZI</name>
<dbReference type="EMBL" id="JAUKUD010000001">
    <property type="protein sequence ID" value="KAK0753339.1"/>
    <property type="molecule type" value="Genomic_DNA"/>
</dbReference>
<reference evidence="7" key="1">
    <citation type="submission" date="2023-06" db="EMBL/GenBank/DDBJ databases">
        <title>Genome-scale phylogeny and comparative genomics of the fungal order Sordariales.</title>
        <authorList>
            <consortium name="Lawrence Berkeley National Laboratory"/>
            <person name="Hensen N."/>
            <person name="Bonometti L."/>
            <person name="Westerberg I."/>
            <person name="Brannstrom I.O."/>
            <person name="Guillou S."/>
            <person name="Cros-Aarteil S."/>
            <person name="Calhoun S."/>
            <person name="Haridas S."/>
            <person name="Kuo A."/>
            <person name="Mondo S."/>
            <person name="Pangilinan J."/>
            <person name="Riley R."/>
            <person name="LaButti K."/>
            <person name="Andreopoulos B."/>
            <person name="Lipzen A."/>
            <person name="Chen C."/>
            <person name="Yanf M."/>
            <person name="Daum C."/>
            <person name="Ng V."/>
            <person name="Clum A."/>
            <person name="Steindorff A."/>
            <person name="Ohm R."/>
            <person name="Martin F."/>
            <person name="Silar P."/>
            <person name="Natvig D."/>
            <person name="Lalanne C."/>
            <person name="Gautier V."/>
            <person name="Ament-velasquez S.L."/>
            <person name="Kruys A."/>
            <person name="Hutchinson M.I."/>
            <person name="Powell A.J."/>
            <person name="Barry K."/>
            <person name="Miller A.N."/>
            <person name="Grigoriev I.V."/>
            <person name="Debuchy R."/>
            <person name="Gladieux P."/>
            <person name="Thoren M.H."/>
            <person name="Johannesson H."/>
        </authorList>
    </citation>
    <scope>NUCLEOTIDE SEQUENCE</scope>
    <source>
        <strain evidence="7">SMH3187-1</strain>
    </source>
</reference>
<comment type="subcellular location">
    <subcellularLocation>
        <location evidence="1">Nucleus</location>
    </subcellularLocation>
</comment>
<evidence type="ECO:0000256" key="3">
    <source>
        <dbReference type="ARBA" id="ARBA00021502"/>
    </source>
</evidence>
<comment type="similarity">
    <text evidence="2">Belongs to the RIX1/PELP1 family.</text>
</comment>
<comment type="caution">
    <text evidence="7">The sequence shown here is derived from an EMBL/GenBank/DDBJ whole genome shotgun (WGS) entry which is preliminary data.</text>
</comment>
<proteinExistence type="inferred from homology"/>
<evidence type="ECO:0000313" key="8">
    <source>
        <dbReference type="Proteomes" id="UP001172155"/>
    </source>
</evidence>
<dbReference type="GO" id="GO:0005634">
    <property type="term" value="C:nucleus"/>
    <property type="evidence" value="ECO:0007669"/>
    <property type="project" value="UniProtKB-SubCell"/>
</dbReference>
<evidence type="ECO:0000259" key="6">
    <source>
        <dbReference type="Pfam" id="PF08167"/>
    </source>
</evidence>
<evidence type="ECO:0000256" key="5">
    <source>
        <dbReference type="SAM" id="MobiDB-lite"/>
    </source>
</evidence>
<feature type="region of interest" description="Disordered" evidence="5">
    <location>
        <begin position="439"/>
        <end position="458"/>
    </location>
</feature>
<keyword evidence="8" id="KW-1185">Reference proteome</keyword>
<evidence type="ECO:0000256" key="1">
    <source>
        <dbReference type="ARBA" id="ARBA00004123"/>
    </source>
</evidence>
<evidence type="ECO:0000256" key="2">
    <source>
        <dbReference type="ARBA" id="ARBA00010511"/>
    </source>
</evidence>